<accession>A0A9W4X277</accession>
<dbReference type="InterPro" id="IPR036343">
    <property type="entry name" value="GluRdtase_N_sf"/>
</dbReference>
<dbReference type="KEGG" id="fcs:TRV642_0932"/>
<evidence type="ECO:0000256" key="13">
    <source>
        <dbReference type="RuleBase" id="RU000584"/>
    </source>
</evidence>
<evidence type="ECO:0000256" key="4">
    <source>
        <dbReference type="ARBA" id="ARBA00022857"/>
    </source>
</evidence>
<dbReference type="Gene3D" id="3.30.460.30">
    <property type="entry name" value="Glutamyl-tRNA reductase, N-terminal domain"/>
    <property type="match status" value="1"/>
</dbReference>
<feature type="transmembrane region" description="Helical" evidence="14">
    <location>
        <begin position="12"/>
        <end position="31"/>
    </location>
</feature>
<dbReference type="AlphaFoldDB" id="A0A9W4X277"/>
<proteinExistence type="inferred from homology"/>
<evidence type="ECO:0000256" key="3">
    <source>
        <dbReference type="ARBA" id="ARBA00012970"/>
    </source>
</evidence>
<feature type="site" description="Important for activity" evidence="8 12">
    <location>
        <position position="138"/>
    </location>
</feature>
<dbReference type="GO" id="GO:0019353">
    <property type="term" value="P:protoporphyrinogen IX biosynthetic process from glutamate"/>
    <property type="evidence" value="ECO:0007669"/>
    <property type="project" value="TreeGrafter"/>
</dbReference>
<keyword evidence="4 8" id="KW-0521">NADP</keyword>
<feature type="binding site" evidence="8 10">
    <location>
        <position position="148"/>
    </location>
    <ligand>
        <name>substrate</name>
    </ligand>
</feature>
<dbReference type="InterPro" id="IPR036291">
    <property type="entry name" value="NAD(P)-bd_dom_sf"/>
</dbReference>
<dbReference type="GO" id="GO:0050661">
    <property type="term" value="F:NADP binding"/>
    <property type="evidence" value="ECO:0007669"/>
    <property type="project" value="InterPro"/>
</dbReference>
<dbReference type="InterPro" id="IPR000343">
    <property type="entry name" value="4pyrrol_synth_GluRdtase"/>
</dbReference>
<dbReference type="SUPFAM" id="SSF69075">
    <property type="entry name" value="Glutamyl tRNA-reductase dimerization domain"/>
    <property type="match status" value="1"/>
</dbReference>
<evidence type="ECO:0000259" key="15">
    <source>
        <dbReference type="Pfam" id="PF00745"/>
    </source>
</evidence>
<evidence type="ECO:0000256" key="14">
    <source>
        <dbReference type="SAM" id="Phobius"/>
    </source>
</evidence>
<protein>
    <recommendedName>
        <fullName evidence="3 8">Glutamyl-tRNA reductase</fullName>
        <shortName evidence="8">GluTR</shortName>
        <ecNumber evidence="3 8">1.2.1.70</ecNumber>
    </recommendedName>
</protein>
<evidence type="ECO:0000256" key="1">
    <source>
        <dbReference type="ARBA" id="ARBA00005059"/>
    </source>
</evidence>
<dbReference type="SUPFAM" id="SSF51735">
    <property type="entry name" value="NAD(P)-binding Rossmann-fold domains"/>
    <property type="match status" value="1"/>
</dbReference>
<dbReference type="PANTHER" id="PTHR43013:SF1">
    <property type="entry name" value="GLUTAMYL-TRNA REDUCTASE"/>
    <property type="match status" value="1"/>
</dbReference>
<gene>
    <name evidence="8 18" type="primary">hemA</name>
    <name evidence="18" type="ORF">TRV642_0932</name>
</gene>
<dbReference type="Gene3D" id="3.40.50.720">
    <property type="entry name" value="NAD(P)-binding Rossmann-like Domain"/>
    <property type="match status" value="1"/>
</dbReference>
<dbReference type="InterPro" id="IPR015895">
    <property type="entry name" value="4pyrrol_synth_GluRdtase_N"/>
</dbReference>
<comment type="function">
    <text evidence="8">Catalyzes the NADPH-dependent reduction of glutamyl-tRNA(Glu) to glutamate 1-semialdehyde (GSA).</text>
</comment>
<evidence type="ECO:0000256" key="5">
    <source>
        <dbReference type="ARBA" id="ARBA00023002"/>
    </source>
</evidence>
<evidence type="ECO:0000256" key="12">
    <source>
        <dbReference type="PIRSR" id="PIRSR000445-4"/>
    </source>
</evidence>
<feature type="binding site" evidence="8 11">
    <location>
        <begin position="228"/>
        <end position="233"/>
    </location>
    <ligand>
        <name>NADP(+)</name>
        <dbReference type="ChEBI" id="CHEBI:58349"/>
    </ligand>
</feature>
<feature type="active site" description="Nucleophile" evidence="8 9">
    <location>
        <position position="93"/>
    </location>
</feature>
<feature type="binding site" evidence="8 10">
    <location>
        <position position="159"/>
    </location>
    <ligand>
        <name>substrate</name>
    </ligand>
</feature>
<dbReference type="PIRSF" id="PIRSF000445">
    <property type="entry name" value="4pyrrol_synth_GluRdtase"/>
    <property type="match status" value="1"/>
</dbReference>
<evidence type="ECO:0000259" key="16">
    <source>
        <dbReference type="Pfam" id="PF01488"/>
    </source>
</evidence>
<feature type="binding site" evidence="8 10">
    <location>
        <begin position="153"/>
        <end position="155"/>
    </location>
    <ligand>
        <name>substrate</name>
    </ligand>
</feature>
<dbReference type="InterPro" id="IPR036453">
    <property type="entry name" value="GluRdtase_dimer_dom_sf"/>
</dbReference>
<comment type="subunit">
    <text evidence="8">Homodimer.</text>
</comment>
<evidence type="ECO:0000256" key="11">
    <source>
        <dbReference type="PIRSR" id="PIRSR000445-3"/>
    </source>
</evidence>
<dbReference type="NCBIfam" id="TIGR01035">
    <property type="entry name" value="hemA"/>
    <property type="match status" value="1"/>
</dbReference>
<keyword evidence="5 8" id="KW-0560">Oxidoreductase</keyword>
<dbReference type="EMBL" id="OX336425">
    <property type="protein sequence ID" value="CAI2765957.1"/>
    <property type="molecule type" value="Genomic_DNA"/>
</dbReference>
<comment type="similarity">
    <text evidence="2 8 13">Belongs to the glutamyl-tRNA reductase family.</text>
</comment>
<dbReference type="InterPro" id="IPR018214">
    <property type="entry name" value="GluRdtase_CS"/>
</dbReference>
<dbReference type="EC" id="1.2.1.70" evidence="3 8"/>
<keyword evidence="6 8" id="KW-0627">Porphyrin biosynthesis</keyword>
<reference evidence="18" key="1">
    <citation type="submission" date="2022-09" db="EMBL/GenBank/DDBJ databases">
        <authorList>
            <person name="Duchaud E."/>
        </authorList>
    </citation>
    <scope>NUCLEOTIDE SEQUENCE</scope>
    <source>
        <strain evidence="18">TRV642</strain>
    </source>
</reference>
<dbReference type="PANTHER" id="PTHR43013">
    <property type="entry name" value="GLUTAMYL-TRNA REDUCTASE"/>
    <property type="match status" value="1"/>
</dbReference>
<dbReference type="Pfam" id="PF01488">
    <property type="entry name" value="Shikimate_DH"/>
    <property type="match status" value="1"/>
</dbReference>
<evidence type="ECO:0000259" key="17">
    <source>
        <dbReference type="Pfam" id="PF05201"/>
    </source>
</evidence>
<dbReference type="Proteomes" id="UP001152749">
    <property type="component" value="Chromosome"/>
</dbReference>
<dbReference type="FunFam" id="3.30.460.30:FF:000001">
    <property type="entry name" value="Glutamyl-tRNA reductase"/>
    <property type="match status" value="1"/>
</dbReference>
<keyword evidence="14" id="KW-1133">Transmembrane helix</keyword>
<dbReference type="HAMAP" id="MF_00087">
    <property type="entry name" value="Glu_tRNA_reductase"/>
    <property type="match status" value="1"/>
</dbReference>
<dbReference type="GO" id="GO:0008883">
    <property type="term" value="F:glutamyl-tRNA reductase activity"/>
    <property type="evidence" value="ECO:0007669"/>
    <property type="project" value="UniProtKB-UniRule"/>
</dbReference>
<evidence type="ECO:0000256" key="2">
    <source>
        <dbReference type="ARBA" id="ARBA00005916"/>
    </source>
</evidence>
<dbReference type="Pfam" id="PF00745">
    <property type="entry name" value="GlutR_dimer"/>
    <property type="match status" value="1"/>
</dbReference>
<evidence type="ECO:0000256" key="6">
    <source>
        <dbReference type="ARBA" id="ARBA00023244"/>
    </source>
</evidence>
<evidence type="ECO:0000313" key="19">
    <source>
        <dbReference type="Proteomes" id="UP001152749"/>
    </source>
</evidence>
<name>A0A9W4X277_9FLAO</name>
<evidence type="ECO:0000313" key="18">
    <source>
        <dbReference type="EMBL" id="CAI2765957.1"/>
    </source>
</evidence>
<comment type="domain">
    <text evidence="8">Possesses an unusual extended V-shaped dimeric structure with each monomer consisting of three distinct domains arranged along a curved 'spinal' alpha-helix. The N-terminal catalytic domain specifically recognizes the glutamate moiety of the substrate. The second domain is the NADPH-binding domain, and the third C-terminal domain is responsible for dimerization.</text>
</comment>
<evidence type="ECO:0000256" key="9">
    <source>
        <dbReference type="PIRSR" id="PIRSR000445-1"/>
    </source>
</evidence>
<dbReference type="Pfam" id="PF05201">
    <property type="entry name" value="GlutR_N"/>
    <property type="match status" value="1"/>
</dbReference>
<organism evidence="18 19">
    <name type="scientific">Flavobacterium collinsii</name>
    <dbReference type="NCBI Taxonomy" id="1114861"/>
    <lineage>
        <taxon>Bacteria</taxon>
        <taxon>Pseudomonadati</taxon>
        <taxon>Bacteroidota</taxon>
        <taxon>Flavobacteriia</taxon>
        <taxon>Flavobacteriales</taxon>
        <taxon>Flavobacteriaceae</taxon>
        <taxon>Flavobacterium</taxon>
    </lineage>
</organism>
<dbReference type="PROSITE" id="PS00747">
    <property type="entry name" value="GLUTR"/>
    <property type="match status" value="1"/>
</dbReference>
<feature type="domain" description="Tetrapyrrole biosynthesis glutamyl-tRNA reductase dimerisation" evidence="15">
    <location>
        <begin position="354"/>
        <end position="447"/>
    </location>
</feature>
<dbReference type="SUPFAM" id="SSF69742">
    <property type="entry name" value="Glutamyl tRNA-reductase catalytic, N-terminal domain"/>
    <property type="match status" value="1"/>
</dbReference>
<evidence type="ECO:0000256" key="10">
    <source>
        <dbReference type="PIRSR" id="PIRSR000445-2"/>
    </source>
</evidence>
<dbReference type="InterPro" id="IPR006151">
    <property type="entry name" value="Shikm_DH/Glu-tRNA_Rdtase"/>
</dbReference>
<keyword evidence="14" id="KW-0812">Transmembrane</keyword>
<comment type="miscellaneous">
    <text evidence="8">During catalysis, the active site Cys acts as a nucleophile attacking the alpha-carbonyl group of tRNA-bound glutamate with the formation of a thioester intermediate between enzyme and glutamate, and the concomitant release of tRNA(Glu). The thioester intermediate is finally reduced by direct hydride transfer from NADPH, to form the product GSA.</text>
</comment>
<feature type="binding site" evidence="8 10">
    <location>
        <begin position="92"/>
        <end position="95"/>
    </location>
    <ligand>
        <name>substrate</name>
    </ligand>
</feature>
<evidence type="ECO:0000256" key="8">
    <source>
        <dbReference type="HAMAP-Rule" id="MF_00087"/>
    </source>
</evidence>
<evidence type="ECO:0000256" key="7">
    <source>
        <dbReference type="ARBA" id="ARBA00047464"/>
    </source>
</evidence>
<dbReference type="InterPro" id="IPR015896">
    <property type="entry name" value="4pyrrol_synth_GluRdtase_dimer"/>
</dbReference>
<comment type="pathway">
    <text evidence="1 8 13">Porphyrin-containing compound metabolism; protoporphyrin-IX biosynthesis; 5-aminolevulinate from L-glutamyl-tRNA(Glu): step 1/2.</text>
</comment>
<feature type="domain" description="Quinate/shikimate 5-dehydrogenase/glutamyl-tRNA reductase" evidence="16">
    <location>
        <begin position="214"/>
        <end position="339"/>
    </location>
</feature>
<keyword evidence="14" id="KW-0472">Membrane</keyword>
<feature type="domain" description="Glutamyl-tRNA reductase N-terminal" evidence="17">
    <location>
        <begin position="50"/>
        <end position="195"/>
    </location>
</feature>
<sequence>MFRNKKTCSDTKSTFSVTFVNTIMIILLHFYESEFMENNNVPKHLYFYSVGLSYKKADAEVRGQFSLDAIAKTRLLEQAKNEEIESLIVTSTCNRTEIYGFAEHPFQLIKLICDNSNGSVDAFQKVGFVYKNQEAINHMFRVGTGLDSQILGDFEIISQIKTSFTHSKSLGLANAFLERLVNAVIQASKKIKNETEISSGATSVSFASVQYILKNVEDIGNKNILLFGTGKIGRNTCENLVKHTKNEHITLINRTKDKAEKLAGKLNLIVKDYSELHLELQKADVVVVATGAQNPTVDKAILNLKKPLLILDLSIPKNVNENVEELEGVTLIHMDYLSQLTDETLENRKLHIPAAEAIIEEVKEEFITWTKGRKFAPTINALKEKLNAIKNSELDFQSRKIADFNEEQAEIISNRIIQKITTHFANHLKDDDTMVDESIEWIEKVFKIKAS</sequence>
<comment type="catalytic activity">
    <reaction evidence="7 8 13">
        <text>(S)-4-amino-5-oxopentanoate + tRNA(Glu) + NADP(+) = L-glutamyl-tRNA(Glu) + NADPH + H(+)</text>
        <dbReference type="Rhea" id="RHEA:12344"/>
        <dbReference type="Rhea" id="RHEA-COMP:9663"/>
        <dbReference type="Rhea" id="RHEA-COMP:9680"/>
        <dbReference type="ChEBI" id="CHEBI:15378"/>
        <dbReference type="ChEBI" id="CHEBI:57501"/>
        <dbReference type="ChEBI" id="CHEBI:57783"/>
        <dbReference type="ChEBI" id="CHEBI:58349"/>
        <dbReference type="ChEBI" id="CHEBI:78442"/>
        <dbReference type="ChEBI" id="CHEBI:78520"/>
        <dbReference type="EC" id="1.2.1.70"/>
    </reaction>
</comment>